<dbReference type="InterPro" id="IPR022346">
    <property type="entry name" value="T2SS_GspH"/>
</dbReference>
<comment type="subcellular location">
    <subcellularLocation>
        <location evidence="1">Cell inner membrane</location>
        <topology evidence="1">Single-pass membrane protein</topology>
    </subcellularLocation>
</comment>
<organism evidence="12 13">
    <name type="scientific">Skermanella cutis</name>
    <dbReference type="NCBI Taxonomy" id="2775420"/>
    <lineage>
        <taxon>Bacteria</taxon>
        <taxon>Pseudomonadati</taxon>
        <taxon>Pseudomonadota</taxon>
        <taxon>Alphaproteobacteria</taxon>
        <taxon>Rhodospirillales</taxon>
        <taxon>Azospirillaceae</taxon>
        <taxon>Skermanella</taxon>
    </lineage>
</organism>
<dbReference type="Pfam" id="PF07963">
    <property type="entry name" value="N_methyl"/>
    <property type="match status" value="1"/>
</dbReference>
<evidence type="ECO:0000256" key="7">
    <source>
        <dbReference type="ARBA" id="ARBA00022989"/>
    </source>
</evidence>
<evidence type="ECO:0000256" key="6">
    <source>
        <dbReference type="ARBA" id="ARBA00022692"/>
    </source>
</evidence>
<accession>A0ABX7BD98</accession>
<evidence type="ECO:0000256" key="4">
    <source>
        <dbReference type="ARBA" id="ARBA00022481"/>
    </source>
</evidence>
<dbReference type="Gene3D" id="3.30.700.10">
    <property type="entry name" value="Glycoprotein, Type 4 Pilin"/>
    <property type="match status" value="1"/>
</dbReference>
<evidence type="ECO:0000313" key="13">
    <source>
        <dbReference type="Proteomes" id="UP000595197"/>
    </source>
</evidence>
<keyword evidence="7" id="KW-1133">Transmembrane helix</keyword>
<dbReference type="EMBL" id="CP067420">
    <property type="protein sequence ID" value="QQP92395.1"/>
    <property type="molecule type" value="Genomic_DNA"/>
</dbReference>
<evidence type="ECO:0000256" key="1">
    <source>
        <dbReference type="ARBA" id="ARBA00004377"/>
    </source>
</evidence>
<keyword evidence="6" id="KW-0812">Transmembrane</keyword>
<sequence>MKRSAGFTLLELLVVMTIAGLAMLAAPRLGGAWAEGARERAAVRELGSAMSRARYMATATRSPVEVQFDLKAREWRVQPGGKGGRLPGSGVQVLGIDGGAPGDAATAAIRFYPDGGSSGGTVLLDLPSARGGQARIAADWLSGRIQVDD</sequence>
<gene>
    <name evidence="12" type="ORF">IGS68_11255</name>
</gene>
<keyword evidence="3" id="KW-1003">Cell membrane</keyword>
<dbReference type="PROSITE" id="PS00409">
    <property type="entry name" value="PROKAR_NTER_METHYL"/>
    <property type="match status" value="1"/>
</dbReference>
<dbReference type="InterPro" id="IPR045584">
    <property type="entry name" value="Pilin-like"/>
</dbReference>
<keyword evidence="4" id="KW-0488">Methylation</keyword>
<dbReference type="NCBIfam" id="TIGR02532">
    <property type="entry name" value="IV_pilin_GFxxxE"/>
    <property type="match status" value="1"/>
</dbReference>
<evidence type="ECO:0000256" key="2">
    <source>
        <dbReference type="ARBA" id="ARBA00021549"/>
    </source>
</evidence>
<evidence type="ECO:0000259" key="11">
    <source>
        <dbReference type="Pfam" id="PF12019"/>
    </source>
</evidence>
<keyword evidence="13" id="KW-1185">Reference proteome</keyword>
<name>A0ABX7BD98_9PROT</name>
<evidence type="ECO:0000256" key="5">
    <source>
        <dbReference type="ARBA" id="ARBA00022519"/>
    </source>
</evidence>
<proteinExistence type="inferred from homology"/>
<comment type="similarity">
    <text evidence="9">Belongs to the GSP H family.</text>
</comment>
<evidence type="ECO:0000256" key="8">
    <source>
        <dbReference type="ARBA" id="ARBA00023136"/>
    </source>
</evidence>
<evidence type="ECO:0000256" key="10">
    <source>
        <dbReference type="ARBA" id="ARBA00030775"/>
    </source>
</evidence>
<protein>
    <recommendedName>
        <fullName evidence="2">Type II secretion system protein H</fullName>
    </recommendedName>
    <alternativeName>
        <fullName evidence="10">General secretion pathway protein H</fullName>
    </alternativeName>
</protein>
<keyword evidence="5" id="KW-0997">Cell inner membrane</keyword>
<dbReference type="RefSeq" id="WP_201081257.1">
    <property type="nucleotide sequence ID" value="NZ_CP067420.1"/>
</dbReference>
<evidence type="ECO:0000256" key="9">
    <source>
        <dbReference type="ARBA" id="ARBA00025772"/>
    </source>
</evidence>
<evidence type="ECO:0000256" key="3">
    <source>
        <dbReference type="ARBA" id="ARBA00022475"/>
    </source>
</evidence>
<dbReference type="Pfam" id="PF12019">
    <property type="entry name" value="GspH"/>
    <property type="match status" value="1"/>
</dbReference>
<reference evidence="12" key="1">
    <citation type="submission" date="2021-02" db="EMBL/GenBank/DDBJ databases">
        <title>Skermanella TT6 skin isolate.</title>
        <authorList>
            <person name="Lee K."/>
            <person name="Ganzorig M."/>
        </authorList>
    </citation>
    <scope>NUCLEOTIDE SEQUENCE</scope>
    <source>
        <strain evidence="12">TT6</strain>
    </source>
</reference>
<dbReference type="SUPFAM" id="SSF54523">
    <property type="entry name" value="Pili subunits"/>
    <property type="match status" value="1"/>
</dbReference>
<evidence type="ECO:0000313" key="12">
    <source>
        <dbReference type="EMBL" id="QQP92395.1"/>
    </source>
</evidence>
<dbReference type="InterPro" id="IPR012902">
    <property type="entry name" value="N_methyl_site"/>
</dbReference>
<dbReference type="Proteomes" id="UP000595197">
    <property type="component" value="Chromosome"/>
</dbReference>
<keyword evidence="8" id="KW-0472">Membrane</keyword>
<feature type="domain" description="General secretion pathway GspH" evidence="11">
    <location>
        <begin position="42"/>
        <end position="136"/>
    </location>
</feature>